<dbReference type="Proteomes" id="UP000217154">
    <property type="component" value="Chromosome"/>
</dbReference>
<dbReference type="Pfam" id="PF00004">
    <property type="entry name" value="AAA"/>
    <property type="match status" value="1"/>
</dbReference>
<dbReference type="KEGG" id="vbo:CKY39_14220"/>
<reference evidence="3 4" key="1">
    <citation type="submission" date="2017-09" db="EMBL/GenBank/DDBJ databases">
        <title>The diverse metabolic capabilities of V. boronicumulans make it an excellent choice for continued studies on novel biodegradation.</title>
        <authorList>
            <person name="Sun S."/>
        </authorList>
    </citation>
    <scope>NUCLEOTIDE SEQUENCE [LARGE SCALE GENOMIC DNA]</scope>
    <source>
        <strain evidence="3 4">J1</strain>
    </source>
</reference>
<proteinExistence type="predicted"/>
<evidence type="ECO:0000313" key="4">
    <source>
        <dbReference type="Proteomes" id="UP000217154"/>
    </source>
</evidence>
<accession>A0A250DIQ5</accession>
<evidence type="ECO:0000256" key="1">
    <source>
        <dbReference type="SAM" id="MobiDB-lite"/>
    </source>
</evidence>
<name>A0A250DIQ5_9BURK</name>
<dbReference type="InterPro" id="IPR057224">
    <property type="entry name" value="DUF7902"/>
</dbReference>
<dbReference type="InterPro" id="IPR003593">
    <property type="entry name" value="AAA+_ATPase"/>
</dbReference>
<dbReference type="Pfam" id="PF12458">
    <property type="entry name" value="DUF3686"/>
    <property type="match status" value="1"/>
</dbReference>
<dbReference type="Gene3D" id="3.40.50.300">
    <property type="entry name" value="P-loop containing nucleotide triphosphate hydrolases"/>
    <property type="match status" value="1"/>
</dbReference>
<gene>
    <name evidence="3" type="ORF">CKY39_14220</name>
</gene>
<dbReference type="EMBL" id="CP023284">
    <property type="protein sequence ID" value="ATA54248.1"/>
    <property type="molecule type" value="Genomic_DNA"/>
</dbReference>
<dbReference type="InterPro" id="IPR003959">
    <property type="entry name" value="ATPase_AAA_core"/>
</dbReference>
<sequence length="1755" mass="195559">MQPTDDTAAPPGAQAPIDPTEVLVSGSGSYDLLKKRLETQGEGLLKKTQALNEQRLAEFGRSDQALILRTRARTENNAVARDIVRIGDLLLFGYNVFIGLRKETAVGDVFGLYRLASPGEAATENDELQPVPLAGTFLEDARFASDFRELYAYYKQATLLQLRVTQDKLLASFQIGQQLHDVRVFRWAIERSGSINYIDNRGERDIALPASHDFEWTVATREDHVGGKHPHVNVLDTVFVETLGGDLTVKIENNTETGLGIYSEPVEDKSQSLTDAEIAWAKLGMLILLRVKPYREQVTRYLVFNIRTQQVERIDAIGGSCVQLPEDHGIIFPGGYYLQSGEYKRFDLPAEVVENLRFKRMLRSPNGEDVAYVFYDPKPGRYALFNYNLIDKKLATPIIANGYARFADGRMLVFNGDDVEPTRVHPMQLWQTPFASEEHVSAQPPSTGFFGKIGNAELVRGVSDLMGIARAVREQAPTRAAYEDLIRQCTRVSDAYFWLDAPEATGLMGELRSIAEVARSTLAEFEKVDTIRRETARALARAEDEQHALLVDIASTLWRAPDDFVKALGRLRERRGALQMLKELRYADLPRIAAMDAALEVEQQRIGERAMQFLAADTAFHGQRQALDKLALELPNLATSPALGQMLATLDEQAAGLDLLTEQLGSLPGGDAVIRTSILDRISLIYADINRMRADARARRKSLGATEARAEFGAQFKLFSQAVENALEFADTPEKCDDALTRLLAQLEEIEGRFAEQEDFLADIAEKRETVYEALSARRQSLVDARQRRAQGVVDAAGRILDGIPRRIAQFGDLTQVHSYFAADPMIGKLHTLIADLRTLGAAVPADELDTRLKTARDQALRSIRDKRELVSEGGDTLRLGRHAFTVHRQPVDLTLVARDEGMAYQVTGTDYQSPVDEPRLLPLQRYWNQSLVSETPELSRAEYLAGRLLEALLDGKAERTWAEVLTLLAEDPLHPQLLDMVRRFAAARYQEGYQKGIHDDDAMRLLGALVGMQDQAGLLAWGPTERALALLYWQHGHLIAHRESMLRRARAAMQMLALFGRRDALEQLEADIARALNHFARDVVPDLLPLADAENDEERDARDGRVTTLCDQAAAYLVRELASPHGGETWAVSGAGEDLAAALLRELERGGRRDAWQHDLDAAPPAERWRLARDWVRAYATHQAPQSVDWTDDAASVLAMPLQRTRVNAALDRTVEGLRGEHPRVAEGRLTLNLNDFWRRFLFHTMHAVPGYEALHSLRHELLEREKARLKLSQFQAKPLSTFVRNQLIDELYLPLIGDNLAKQIGSAGEGSRTDRMGLLLLISPPGYGKTTLMEYVADRLGLIFVRINCPALGHGVTAIDPANAPNSAARQELEKLNLGLAMGSNVMLYLDDIQHTSPEFLQKFIALADGTRRIEGVWNGEPRSYDMRGKRFAIVMAGNPYTESGDVFKIPDMLANRADIYNLGDVLSGREAAFALSYIENSLTSNPTLMPLASRDPKDVQLLVKMAQGHDVPSSALSHAYSSVELEEIKALLQRLFRARDLLLKVNLAYIASAAQQENYRTAPPFKLQGSYRNMTKLAGKITPLMRDDELDALLRDHYRGEAQTLTTGAEENLLRLAQLLGSPTPEESARWTAICDEFVRQRKLGGADVDGSQRIASSMLDVARAVDALKPEPKPVAEGPNESQRLADAMLQIAVTYRELILPLVTATERRLELDRSIKQDMERLAAEVQATRAAPRRVPPPPSPPKADKDH</sequence>
<evidence type="ECO:0000313" key="3">
    <source>
        <dbReference type="EMBL" id="ATA54248.1"/>
    </source>
</evidence>
<dbReference type="InterPro" id="IPR027417">
    <property type="entry name" value="P-loop_NTPase"/>
</dbReference>
<dbReference type="Pfam" id="PF25472">
    <property type="entry name" value="DUF7902"/>
    <property type="match status" value="1"/>
</dbReference>
<feature type="domain" description="AAA+ ATPase" evidence="2">
    <location>
        <begin position="1317"/>
        <end position="1466"/>
    </location>
</feature>
<evidence type="ECO:0000259" key="2">
    <source>
        <dbReference type="SMART" id="SM00382"/>
    </source>
</evidence>
<dbReference type="GO" id="GO:0005524">
    <property type="term" value="F:ATP binding"/>
    <property type="evidence" value="ECO:0007669"/>
    <property type="project" value="InterPro"/>
</dbReference>
<dbReference type="SMART" id="SM00382">
    <property type="entry name" value="AAA"/>
    <property type="match status" value="1"/>
</dbReference>
<protein>
    <submittedName>
        <fullName evidence="3">DNA repair protein</fullName>
    </submittedName>
</protein>
<dbReference type="RefSeq" id="WP_095744902.1">
    <property type="nucleotide sequence ID" value="NZ_CP023284.1"/>
</dbReference>
<dbReference type="GO" id="GO:0016887">
    <property type="term" value="F:ATP hydrolysis activity"/>
    <property type="evidence" value="ECO:0007669"/>
    <property type="project" value="InterPro"/>
</dbReference>
<feature type="region of interest" description="Disordered" evidence="1">
    <location>
        <begin position="1"/>
        <end position="20"/>
    </location>
</feature>
<dbReference type="SUPFAM" id="SSF52540">
    <property type="entry name" value="P-loop containing nucleoside triphosphate hydrolases"/>
    <property type="match status" value="1"/>
</dbReference>
<dbReference type="InterPro" id="IPR020958">
    <property type="entry name" value="DUF3686"/>
</dbReference>
<organism evidence="3 4">
    <name type="scientific">Variovorax boronicumulans</name>
    <dbReference type="NCBI Taxonomy" id="436515"/>
    <lineage>
        <taxon>Bacteria</taxon>
        <taxon>Pseudomonadati</taxon>
        <taxon>Pseudomonadota</taxon>
        <taxon>Betaproteobacteria</taxon>
        <taxon>Burkholderiales</taxon>
        <taxon>Comamonadaceae</taxon>
        <taxon>Variovorax</taxon>
    </lineage>
</organism>
<feature type="region of interest" description="Disordered" evidence="1">
    <location>
        <begin position="1729"/>
        <end position="1755"/>
    </location>
</feature>